<accession>A0A915Z9Y2</accession>
<dbReference type="VEuPathDB" id="FungiDB:RhiirFUN_011261"/>
<evidence type="ECO:0000313" key="2">
    <source>
        <dbReference type="Proteomes" id="UP000684084"/>
    </source>
</evidence>
<gene>
    <name evidence="1" type="ORF">CHRIB12_LOCUS11610</name>
</gene>
<dbReference type="Proteomes" id="UP000684084">
    <property type="component" value="Unassembled WGS sequence"/>
</dbReference>
<comment type="caution">
    <text evidence="1">The sequence shown here is derived from an EMBL/GenBank/DDBJ whole genome shotgun (WGS) entry which is preliminary data.</text>
</comment>
<reference evidence="1" key="1">
    <citation type="submission" date="2020-05" db="EMBL/GenBank/DDBJ databases">
        <authorList>
            <person name="Rincon C."/>
            <person name="Sanders R I."/>
            <person name="Robbins C."/>
            <person name="Chaturvedi A."/>
        </authorList>
    </citation>
    <scope>NUCLEOTIDE SEQUENCE</scope>
    <source>
        <strain evidence="1">CHB12</strain>
    </source>
</reference>
<sequence>MSDREMVEVNDTKFSVEIQILEMDNVKANLHGLILLMIMVKNNASLEINIEKSLISIILGYLEEDSKRKMLNNRYFVELNFICQLMCDKN</sequence>
<proteinExistence type="predicted"/>
<name>A0A915Z9Y2_9GLOM</name>
<dbReference type="OrthoDB" id="2401075at2759"/>
<dbReference type="AlphaFoldDB" id="A0A915Z9Y2"/>
<dbReference type="EMBL" id="CAGKOT010000024">
    <property type="protein sequence ID" value="CAB5368111.1"/>
    <property type="molecule type" value="Genomic_DNA"/>
</dbReference>
<organism evidence="1 2">
    <name type="scientific">Rhizophagus irregularis</name>
    <dbReference type="NCBI Taxonomy" id="588596"/>
    <lineage>
        <taxon>Eukaryota</taxon>
        <taxon>Fungi</taxon>
        <taxon>Fungi incertae sedis</taxon>
        <taxon>Mucoromycota</taxon>
        <taxon>Glomeromycotina</taxon>
        <taxon>Glomeromycetes</taxon>
        <taxon>Glomerales</taxon>
        <taxon>Glomeraceae</taxon>
        <taxon>Rhizophagus</taxon>
    </lineage>
</organism>
<protein>
    <submittedName>
        <fullName evidence="1">Uncharacterized protein</fullName>
    </submittedName>
</protein>
<evidence type="ECO:0000313" key="1">
    <source>
        <dbReference type="EMBL" id="CAB5368111.1"/>
    </source>
</evidence>